<reference evidence="3 4" key="1">
    <citation type="submission" date="2019-03" db="EMBL/GenBank/DDBJ databases">
        <title>Sequencing the genomes of 1000 actinobacteria strains.</title>
        <authorList>
            <person name="Klenk H.-P."/>
        </authorList>
    </citation>
    <scope>NUCLEOTIDE SEQUENCE [LARGE SCALE GENOMIC DNA]</scope>
    <source>
        <strain evidence="3 4">DSM 43805</strain>
    </source>
</reference>
<evidence type="ECO:0000256" key="2">
    <source>
        <dbReference type="SAM" id="SignalP"/>
    </source>
</evidence>
<organism evidence="3 4">
    <name type="scientific">Paractinoplanes brasiliensis</name>
    <dbReference type="NCBI Taxonomy" id="52695"/>
    <lineage>
        <taxon>Bacteria</taxon>
        <taxon>Bacillati</taxon>
        <taxon>Actinomycetota</taxon>
        <taxon>Actinomycetes</taxon>
        <taxon>Micromonosporales</taxon>
        <taxon>Micromonosporaceae</taxon>
        <taxon>Paractinoplanes</taxon>
    </lineage>
</organism>
<dbReference type="PANTHER" id="PTHR46580">
    <property type="entry name" value="SENSOR KINASE-RELATED"/>
    <property type="match status" value="1"/>
</dbReference>
<dbReference type="AlphaFoldDB" id="A0A4V3C7E7"/>
<dbReference type="InterPro" id="IPR013517">
    <property type="entry name" value="FG-GAP"/>
</dbReference>
<protein>
    <submittedName>
        <fullName evidence="3">Tachylectin</fullName>
    </submittedName>
</protein>
<comment type="caution">
    <text evidence="3">The sequence shown here is derived from an EMBL/GenBank/DDBJ whole genome shotgun (WGS) entry which is preliminary data.</text>
</comment>
<dbReference type="Pfam" id="PF13517">
    <property type="entry name" value="FG-GAP_3"/>
    <property type="match status" value="2"/>
</dbReference>
<keyword evidence="4" id="KW-1185">Reference proteome</keyword>
<dbReference type="OrthoDB" id="3635032at2"/>
<keyword evidence="1 2" id="KW-0732">Signal</keyword>
<dbReference type="SUPFAM" id="SSF69318">
    <property type="entry name" value="Integrin alpha N-terminal domain"/>
    <property type="match status" value="1"/>
</dbReference>
<evidence type="ECO:0000256" key="1">
    <source>
        <dbReference type="ARBA" id="ARBA00022729"/>
    </source>
</evidence>
<dbReference type="RefSeq" id="WP_133872010.1">
    <property type="nucleotide sequence ID" value="NZ_BOMD01000055.1"/>
</dbReference>
<gene>
    <name evidence="3" type="ORF">C8E87_0994</name>
</gene>
<evidence type="ECO:0000313" key="3">
    <source>
        <dbReference type="EMBL" id="TDO37378.1"/>
    </source>
</evidence>
<name>A0A4V3C7E7_9ACTN</name>
<feature type="chain" id="PRO_5020400451" evidence="2">
    <location>
        <begin position="26"/>
        <end position="817"/>
    </location>
</feature>
<proteinExistence type="predicted"/>
<dbReference type="InterPro" id="IPR028994">
    <property type="entry name" value="Integrin_alpha_N"/>
</dbReference>
<accession>A0A4V3C7E7</accession>
<dbReference type="Proteomes" id="UP000294901">
    <property type="component" value="Unassembled WGS sequence"/>
</dbReference>
<dbReference type="EMBL" id="SNWR01000001">
    <property type="protein sequence ID" value="TDO37378.1"/>
    <property type="molecule type" value="Genomic_DNA"/>
</dbReference>
<feature type="signal peptide" evidence="2">
    <location>
        <begin position="1"/>
        <end position="25"/>
    </location>
</feature>
<evidence type="ECO:0000313" key="4">
    <source>
        <dbReference type="Proteomes" id="UP000294901"/>
    </source>
</evidence>
<sequence length="817" mass="87247">MLPKRLLAAGIVATFLVVTPAVAQAAPRPVTATQAASQATYEQKLAVAIKFGRGDDFALIEKTDRDFVIAIWNHVKTDSDHLEVRAAAELAFSEDVESAAAYDFIVTGVFAAFDRDVARERQEAEAKRQSDLARSAAAAGIDVVADAALLNGSDADFVRLIWERLVDDAKWPKVKAAARAARDGSDEDRRVFIATGMADAARQDVDDRIAADDAKTEAEKAAERARAAKKLAANRIGMTVTDQLLGLPDRDFVTEVWNFAADGTEVQAAAVAAARSLDPAVWKAFIETGVHAAKDRDIAIALERAHQADRALALQIKAAATTNGDNNLAWWAAKALAGTPAELNDFVRAGQFDLDLATGFETADVQPTTPVSGSIDGVTTPTVAVASGAGHTGTSALVYSGADVNTLTSYAYLKSMTVSRIAVKPSTTLSYWIRPQSTATRPEVKTRNSTCVSIDLVFSDGSTLRDSGLTDQRGTRVHPAQQCSKIVADRWNQVVVPLGSLRDRQITTVVVGYDQPRNAGGFRGLIDDLTITDQPVEITDPGFEPVDYPLDAWRNDFNSDGWADVIARNPAGELKYYRGNGKGSWIDPSTNIQIGTGFQTYNHIFPVGDFTGDGVLDVAARNAAGELKLYRGNGRGGWSNGGSPNAIGVGWNSFTAVFSPGDFNGDGHTDVITRNAAGELLLYRGDGKGAWIDGSTNIKIGSGWNRFTLIFSPGDFTGDGFTDVIGRTSAGELHLYRGNGKGGWLNGTDPDVVGTSFNSFNQIFSPGDFTGDGFTDVIGRNAAGELKLYRGNGKGSWIDPSTNITIGTGWNQFNLIF</sequence>
<dbReference type="Gene3D" id="2.115.10.10">
    <property type="entry name" value="Tachylectin 2"/>
    <property type="match status" value="1"/>
</dbReference>